<dbReference type="GO" id="GO:0016830">
    <property type="term" value="F:carbon-carbon lyase activity"/>
    <property type="evidence" value="ECO:0007669"/>
    <property type="project" value="UniProtKB-UniRule"/>
</dbReference>
<reference evidence="5" key="2">
    <citation type="submission" date="2021-04" db="EMBL/GenBank/DDBJ databases">
        <authorList>
            <person name="Gilroy R."/>
        </authorList>
    </citation>
    <scope>NUCLEOTIDE SEQUENCE</scope>
    <source>
        <strain evidence="5">ChiHjej11B10-19426</strain>
    </source>
</reference>
<comment type="function">
    <text evidence="4">Catalyzes the conversion of cyclic dehypoxanthine futalosine (cyclic DHFL) into 1,4-dihydroxy-6-naphthoate, a step in the biosynthesis of menaquinone (MK, vitamin K2).</text>
</comment>
<evidence type="ECO:0000313" key="5">
    <source>
        <dbReference type="EMBL" id="HIZ15715.1"/>
    </source>
</evidence>
<evidence type="ECO:0000256" key="1">
    <source>
        <dbReference type="ARBA" id="ARBA00004863"/>
    </source>
</evidence>
<dbReference type="EMBL" id="DXCC01000028">
    <property type="protein sequence ID" value="HIZ15715.1"/>
    <property type="molecule type" value="Genomic_DNA"/>
</dbReference>
<keyword evidence="2 4" id="KW-0474">Menaquinone biosynthesis</keyword>
<dbReference type="GO" id="GO:0009234">
    <property type="term" value="P:menaquinone biosynthetic process"/>
    <property type="evidence" value="ECO:0007669"/>
    <property type="project" value="UniProtKB-UniRule"/>
</dbReference>
<dbReference type="EC" id="4.1.99.29" evidence="4"/>
<accession>A0A9D2DF30</accession>
<reference evidence="5" key="1">
    <citation type="journal article" date="2021" name="PeerJ">
        <title>Extensive microbial diversity within the chicken gut microbiome revealed by metagenomics and culture.</title>
        <authorList>
            <person name="Gilroy R."/>
            <person name="Ravi A."/>
            <person name="Getino M."/>
            <person name="Pursley I."/>
            <person name="Horton D.L."/>
            <person name="Alikhan N.F."/>
            <person name="Baker D."/>
            <person name="Gharbi K."/>
            <person name="Hall N."/>
            <person name="Watson M."/>
            <person name="Adriaenssens E.M."/>
            <person name="Foster-Nyarko E."/>
            <person name="Jarju S."/>
            <person name="Secka A."/>
            <person name="Antonio M."/>
            <person name="Oren A."/>
            <person name="Chaudhuri R.R."/>
            <person name="La Ragione R."/>
            <person name="Hildebrand F."/>
            <person name="Pallen M.J."/>
        </authorList>
    </citation>
    <scope>NUCLEOTIDE SEQUENCE</scope>
    <source>
        <strain evidence="5">ChiHjej11B10-19426</strain>
    </source>
</reference>
<proteinExistence type="inferred from homology"/>
<dbReference type="PANTHER" id="PTHR37167:SF1">
    <property type="entry name" value="1,4-DIHYDROXY-6-NAPHTOATE SYNTHASE"/>
    <property type="match status" value="1"/>
</dbReference>
<gene>
    <name evidence="4" type="primary">mqnD</name>
    <name evidence="5" type="ORF">H9816_07400</name>
</gene>
<dbReference type="InterPro" id="IPR030869">
    <property type="entry name" value="MqnD"/>
</dbReference>
<protein>
    <recommendedName>
        <fullName evidence="4">1,4-dihydroxy-6-naphtoate synthase</fullName>
        <ecNumber evidence="4">4.1.99.29</ecNumber>
    </recommendedName>
    <alternativeName>
        <fullName evidence="4">Menaquinone biosynthetic enzyme MqnD</fullName>
    </alternativeName>
</protein>
<evidence type="ECO:0000256" key="3">
    <source>
        <dbReference type="ARBA" id="ARBA00023239"/>
    </source>
</evidence>
<dbReference type="Gene3D" id="3.40.190.10">
    <property type="entry name" value="Periplasmic binding protein-like II"/>
    <property type="match status" value="2"/>
</dbReference>
<dbReference type="Pfam" id="PF02621">
    <property type="entry name" value="VitK2_biosynth"/>
    <property type="match status" value="1"/>
</dbReference>
<dbReference type="InterPro" id="IPR003773">
    <property type="entry name" value="Menaquinone_biosynth"/>
</dbReference>
<sequence length="270" mass="29929">MTLNLSISPCPNDTFMFDALLHGRIDTEGLTFDVTFADIEQLNSRLIVPQNGQPAVSKASYAILPLIADRYCALHSGSALGRGNGPLLVTADEEASTDDCAMRIAIPGRHTTANLLLERLYPHLADKRSYLFSDIPHVVARGECDAGVLIHEGRFVYKNYGLHLMADLGVEWEKRTGLPLPLGVIVVDRTLPGQVQATVDRVLRRSIEYAFAHPDESLPFVRSHAQELDEQVMRSHIDTFVNTYSTDLGEEGCRAVARLLDMQPETFLRS</sequence>
<dbReference type="CDD" id="cd13635">
    <property type="entry name" value="PBP2_Ttha1568_Mqnd"/>
    <property type="match status" value="1"/>
</dbReference>
<dbReference type="PANTHER" id="PTHR37167">
    <property type="entry name" value="1,4-DIHYDROXY-6-NAPHTOATE SYNTHASE"/>
    <property type="match status" value="1"/>
</dbReference>
<evidence type="ECO:0000256" key="2">
    <source>
        <dbReference type="ARBA" id="ARBA00022428"/>
    </source>
</evidence>
<dbReference type="SUPFAM" id="SSF53850">
    <property type="entry name" value="Periplasmic binding protein-like II"/>
    <property type="match status" value="1"/>
</dbReference>
<comment type="pathway">
    <text evidence="1 4">Quinol/quinone metabolism; menaquinone biosynthesis.</text>
</comment>
<dbReference type="AlphaFoldDB" id="A0A9D2DF30"/>
<comment type="catalytic activity">
    <reaction evidence="4">
        <text>cyclic dehypoxanthinylfutalosinate = 1,4-dihydroxy-6-naphthoate + dihydroxyacetone</text>
        <dbReference type="Rhea" id="RHEA:33087"/>
        <dbReference type="ChEBI" id="CHEBI:16016"/>
        <dbReference type="ChEBI" id="CHEBI:64254"/>
        <dbReference type="ChEBI" id="CHEBI:64270"/>
        <dbReference type="EC" id="4.1.99.29"/>
    </reaction>
</comment>
<feature type="active site" description="Proton acceptor" evidence="4">
    <location>
        <position position="151"/>
    </location>
</feature>
<evidence type="ECO:0000313" key="6">
    <source>
        <dbReference type="Proteomes" id="UP000824014"/>
    </source>
</evidence>
<comment type="caution">
    <text evidence="5">The sequence shown here is derived from an EMBL/GenBank/DDBJ whole genome shotgun (WGS) entry which is preliminary data.</text>
</comment>
<comment type="similarity">
    <text evidence="4">Belongs to the MqnA/MqnD family. MqnD subfamily.</text>
</comment>
<feature type="binding site" evidence="4">
    <location>
        <begin position="112"/>
        <end position="113"/>
    </location>
    <ligand>
        <name>substrate</name>
    </ligand>
</feature>
<keyword evidence="3 4" id="KW-0456">Lyase</keyword>
<name>A0A9D2DF30_9BACT</name>
<dbReference type="Proteomes" id="UP000824014">
    <property type="component" value="Unassembled WGS sequence"/>
</dbReference>
<evidence type="ECO:0000256" key="4">
    <source>
        <dbReference type="HAMAP-Rule" id="MF_00996"/>
    </source>
</evidence>
<organism evidence="5 6">
    <name type="scientific">Candidatus Tidjanibacter faecipullorum</name>
    <dbReference type="NCBI Taxonomy" id="2838766"/>
    <lineage>
        <taxon>Bacteria</taxon>
        <taxon>Pseudomonadati</taxon>
        <taxon>Bacteroidota</taxon>
        <taxon>Bacteroidia</taxon>
        <taxon>Bacteroidales</taxon>
        <taxon>Rikenellaceae</taxon>
        <taxon>Tidjanibacter</taxon>
    </lineage>
</organism>
<dbReference type="HAMAP" id="MF_00996">
    <property type="entry name" value="MqnD"/>
    <property type="match status" value="1"/>
</dbReference>
<comment type="caution">
    <text evidence="4">Lacks conserved residue(s) required for the propagation of feature annotation.</text>
</comment>